<evidence type="ECO:0000313" key="6">
    <source>
        <dbReference type="Proteomes" id="UP000224974"/>
    </source>
</evidence>
<organism evidence="4 6">
    <name type="scientific">Budvicia aquatica</name>
    <dbReference type="NCBI Taxonomy" id="82979"/>
    <lineage>
        <taxon>Bacteria</taxon>
        <taxon>Pseudomonadati</taxon>
        <taxon>Pseudomonadota</taxon>
        <taxon>Gammaproteobacteria</taxon>
        <taxon>Enterobacterales</taxon>
        <taxon>Budviciaceae</taxon>
        <taxon>Budvicia</taxon>
    </lineage>
</organism>
<gene>
    <name evidence="4" type="primary">mlaD</name>
    <name evidence="4" type="ORF">CRN84_25540</name>
    <name evidence="5" type="ORF">NCTC12282_00316</name>
</gene>
<dbReference type="PANTHER" id="PTHR33371:SF4">
    <property type="entry name" value="INTERMEMBRANE PHOSPHOLIPID TRANSPORT SYSTEM BINDING PROTEIN MLAD"/>
    <property type="match status" value="1"/>
</dbReference>
<dbReference type="AlphaFoldDB" id="A0A2C6DVC8"/>
<reference evidence="6" key="2">
    <citation type="submission" date="2017-09" db="EMBL/GenBank/DDBJ databases">
        <title>FDA dAtabase for Regulatory Grade micrObial Sequences (FDA-ARGOS): Supporting development and validation of Infectious Disease Dx tests.</title>
        <authorList>
            <person name="Minogue T."/>
            <person name="Wolcott M."/>
            <person name="Wasieloski L."/>
            <person name="Aguilar W."/>
            <person name="Moore D."/>
            <person name="Tallon L."/>
            <person name="Sadzewicz L."/>
            <person name="Ott S."/>
            <person name="Zhao X."/>
            <person name="Nagaraj S."/>
            <person name="Vavikolanu K."/>
            <person name="Aluvathingal J."/>
            <person name="Nadendla S."/>
            <person name="Sichtig H."/>
        </authorList>
    </citation>
    <scope>NUCLEOTIDE SEQUENCE [LARGE SCALE GENOMIC DNA]</scope>
    <source>
        <strain evidence="6">FDAARGOS_387</strain>
    </source>
</reference>
<evidence type="ECO:0000313" key="5">
    <source>
        <dbReference type="EMBL" id="VFS45439.1"/>
    </source>
</evidence>
<dbReference type="EMBL" id="PDDX01000001">
    <property type="protein sequence ID" value="PHI32435.1"/>
    <property type="molecule type" value="Genomic_DNA"/>
</dbReference>
<dbReference type="Pfam" id="PF02470">
    <property type="entry name" value="MlaD"/>
    <property type="match status" value="1"/>
</dbReference>
<keyword evidence="2" id="KW-0472">Membrane</keyword>
<dbReference type="OrthoDB" id="9788420at2"/>
<dbReference type="Proteomes" id="UP000224974">
    <property type="component" value="Unassembled WGS sequence"/>
</dbReference>
<dbReference type="InterPro" id="IPR052336">
    <property type="entry name" value="MlaD_Phospholipid_Transporter"/>
</dbReference>
<dbReference type="GO" id="GO:0005543">
    <property type="term" value="F:phospholipid binding"/>
    <property type="evidence" value="ECO:0007669"/>
    <property type="project" value="TreeGrafter"/>
</dbReference>
<name>A0A2C6DVC8_9GAMM</name>
<dbReference type="GO" id="GO:0005548">
    <property type="term" value="F:phospholipid transporter activity"/>
    <property type="evidence" value="ECO:0007669"/>
    <property type="project" value="TreeGrafter"/>
</dbReference>
<evidence type="ECO:0000256" key="2">
    <source>
        <dbReference type="SAM" id="Phobius"/>
    </source>
</evidence>
<reference evidence="4" key="1">
    <citation type="submission" date="2017-09" db="EMBL/GenBank/DDBJ databases">
        <title>FDA dAtabase for Regulatory Grade micrObial Sequences (FDA-ARGOS): Supporting development and validation of Infectious Disease Dx tests.</title>
        <authorList>
            <person name="Minogue T."/>
            <person name="Wolcott M."/>
            <person name="Wasieloski L."/>
            <person name="Aguilar W."/>
            <person name="Moore D."/>
            <person name="Tallon L.J."/>
            <person name="Sadzewicz L."/>
            <person name="Ott S."/>
            <person name="Zhao X."/>
            <person name="Nagaraj S."/>
            <person name="Vavikolanu K."/>
            <person name="Aluvathingal J."/>
            <person name="Nadendla S."/>
            <person name="Sichtig H."/>
        </authorList>
    </citation>
    <scope>NUCLEOTIDE SEQUENCE</scope>
    <source>
        <strain evidence="4">FDAARGOS_387</strain>
    </source>
</reference>
<feature type="region of interest" description="Disordered" evidence="1">
    <location>
        <begin position="154"/>
        <end position="173"/>
    </location>
</feature>
<protein>
    <submittedName>
        <fullName evidence="4">Outer membrane lipid asymmetry maintenance protein MlaD</fullName>
    </submittedName>
    <submittedName>
        <fullName evidence="5">Probable phospholipid ABC transporter-binding protein mlaD</fullName>
    </submittedName>
</protein>
<reference evidence="5 7" key="3">
    <citation type="submission" date="2019-03" db="EMBL/GenBank/DDBJ databases">
        <authorList>
            <consortium name="Pathogen Informatics"/>
        </authorList>
    </citation>
    <scope>NUCLEOTIDE SEQUENCE [LARGE SCALE GENOMIC DNA]</scope>
    <source>
        <strain evidence="5 7">NCTC12282</strain>
    </source>
</reference>
<dbReference type="RefSeq" id="WP_029097045.1">
    <property type="nucleotide sequence ID" value="NZ_CAADJA010000002.1"/>
</dbReference>
<dbReference type="InterPro" id="IPR030970">
    <property type="entry name" value="ABC_MlaD"/>
</dbReference>
<dbReference type="STRING" id="1111728.GCA_000427805_04932"/>
<sequence>MQSKKTEIWVGIFMVIGLCSLLFLCLKVADVKSLGSEPTYRLYASFDNIGGLKERSPVRVGGVLVGRVAEISLDPKSYYPRVTIDMQQRYNHIPDTSSLSIRTSGLLGEQFLALNIGFEDEDMGTKILADGDTIKDTKSAMVLEDLIGQFLYKSGGDEKEPTPAPNEVAPAAH</sequence>
<accession>A0A2C6DVC8</accession>
<dbReference type="Proteomes" id="UP000373449">
    <property type="component" value="Unassembled WGS sequence"/>
</dbReference>
<keyword evidence="2" id="KW-1133">Transmembrane helix</keyword>
<dbReference type="InterPro" id="IPR003399">
    <property type="entry name" value="Mce/MlaD"/>
</dbReference>
<evidence type="ECO:0000256" key="1">
    <source>
        <dbReference type="SAM" id="MobiDB-lite"/>
    </source>
</evidence>
<dbReference type="NCBIfam" id="TIGR04430">
    <property type="entry name" value="OM_asym_MlaD"/>
    <property type="match status" value="1"/>
</dbReference>
<keyword evidence="2" id="KW-0812">Transmembrane</keyword>
<dbReference type="PANTHER" id="PTHR33371">
    <property type="entry name" value="INTERMEMBRANE PHOSPHOLIPID TRANSPORT SYSTEM BINDING PROTEIN MLAD-RELATED"/>
    <property type="match status" value="1"/>
</dbReference>
<evidence type="ECO:0000313" key="4">
    <source>
        <dbReference type="EMBL" id="PHI32435.1"/>
    </source>
</evidence>
<dbReference type="EMBL" id="CAADJA010000002">
    <property type="protein sequence ID" value="VFS45439.1"/>
    <property type="molecule type" value="Genomic_DNA"/>
</dbReference>
<keyword evidence="6" id="KW-1185">Reference proteome</keyword>
<evidence type="ECO:0000313" key="7">
    <source>
        <dbReference type="Proteomes" id="UP000373449"/>
    </source>
</evidence>
<proteinExistence type="predicted"/>
<feature type="domain" description="Mce/MlaD" evidence="3">
    <location>
        <begin position="38"/>
        <end position="115"/>
    </location>
</feature>
<evidence type="ECO:0000259" key="3">
    <source>
        <dbReference type="Pfam" id="PF02470"/>
    </source>
</evidence>
<feature type="transmembrane region" description="Helical" evidence="2">
    <location>
        <begin position="6"/>
        <end position="26"/>
    </location>
</feature>